<feature type="domain" description="HTH arsR-type" evidence="4">
    <location>
        <begin position="42"/>
        <end position="133"/>
    </location>
</feature>
<evidence type="ECO:0000259" key="4">
    <source>
        <dbReference type="PROSITE" id="PS50987"/>
    </source>
</evidence>
<dbReference type="PRINTS" id="PR00778">
    <property type="entry name" value="HTHARSR"/>
</dbReference>
<dbReference type="GO" id="GO:0003677">
    <property type="term" value="F:DNA binding"/>
    <property type="evidence" value="ECO:0007669"/>
    <property type="project" value="UniProtKB-KW"/>
</dbReference>
<dbReference type="STRING" id="411945.GA0061102_100878"/>
<dbReference type="InterPro" id="IPR036388">
    <property type="entry name" value="WH-like_DNA-bd_sf"/>
</dbReference>
<reference evidence="6" key="1">
    <citation type="submission" date="2016-08" db="EMBL/GenBank/DDBJ databases">
        <authorList>
            <person name="Varghese N."/>
            <person name="Submissions Spin"/>
        </authorList>
    </citation>
    <scope>NUCLEOTIDE SEQUENCE [LARGE SCALE GENOMIC DNA]</scope>
    <source>
        <strain evidence="6">HAMBI 2971</strain>
    </source>
</reference>
<dbReference type="PROSITE" id="PS50987">
    <property type="entry name" value="HTH_ARSR_2"/>
    <property type="match status" value="1"/>
</dbReference>
<dbReference type="Proteomes" id="UP000199435">
    <property type="component" value="Unassembled WGS sequence"/>
</dbReference>
<keyword evidence="1" id="KW-0805">Transcription regulation</keyword>
<gene>
    <name evidence="5" type="ORF">GA0061102_100878</name>
</gene>
<dbReference type="RefSeq" id="WP_245297964.1">
    <property type="nucleotide sequence ID" value="NZ_FMAH01000008.1"/>
</dbReference>
<dbReference type="InterPro" id="IPR011991">
    <property type="entry name" value="ArsR-like_HTH"/>
</dbReference>
<dbReference type="EMBL" id="FMAH01000008">
    <property type="protein sequence ID" value="SCB22032.1"/>
    <property type="molecule type" value="Genomic_DNA"/>
</dbReference>
<dbReference type="PANTHER" id="PTHR33154:SF33">
    <property type="entry name" value="TRANSCRIPTIONAL REPRESSOR SDPR"/>
    <property type="match status" value="1"/>
</dbReference>
<sequence>MHGQTAKVAKAVLPSYIWQWRDRESGQPDFVSTAMKIMDAGPIRLSERQMGLISRALAEPRRVQILKEIGSRTEPMPCSTLNECHTVSAATMSHHIKELENAGLIEIQREGKFANLMLRRDTLNAYMAELSKI</sequence>
<evidence type="ECO:0000256" key="2">
    <source>
        <dbReference type="ARBA" id="ARBA00023125"/>
    </source>
</evidence>
<accession>A0A1C3V2L5</accession>
<evidence type="ECO:0000313" key="6">
    <source>
        <dbReference type="Proteomes" id="UP000199435"/>
    </source>
</evidence>
<evidence type="ECO:0000256" key="3">
    <source>
        <dbReference type="ARBA" id="ARBA00023163"/>
    </source>
</evidence>
<dbReference type="SMART" id="SM00418">
    <property type="entry name" value="HTH_ARSR"/>
    <property type="match status" value="1"/>
</dbReference>
<dbReference type="InterPro" id="IPR001845">
    <property type="entry name" value="HTH_ArsR_DNA-bd_dom"/>
</dbReference>
<evidence type="ECO:0000313" key="5">
    <source>
        <dbReference type="EMBL" id="SCB22032.1"/>
    </source>
</evidence>
<dbReference type="AlphaFoldDB" id="A0A1C3V2L5"/>
<dbReference type="GO" id="GO:0003700">
    <property type="term" value="F:DNA-binding transcription factor activity"/>
    <property type="evidence" value="ECO:0007669"/>
    <property type="project" value="InterPro"/>
</dbReference>
<organism evidence="5 6">
    <name type="scientific">Rhizobium miluonense</name>
    <dbReference type="NCBI Taxonomy" id="411945"/>
    <lineage>
        <taxon>Bacteria</taxon>
        <taxon>Pseudomonadati</taxon>
        <taxon>Pseudomonadota</taxon>
        <taxon>Alphaproteobacteria</taxon>
        <taxon>Hyphomicrobiales</taxon>
        <taxon>Rhizobiaceae</taxon>
        <taxon>Rhizobium/Agrobacterium group</taxon>
        <taxon>Rhizobium</taxon>
    </lineage>
</organism>
<protein>
    <submittedName>
        <fullName evidence="5">DNA-binding transcriptional regulator, ArsR family</fullName>
    </submittedName>
</protein>
<proteinExistence type="predicted"/>
<keyword evidence="6" id="KW-1185">Reference proteome</keyword>
<dbReference type="SUPFAM" id="SSF46785">
    <property type="entry name" value="Winged helix' DNA-binding domain"/>
    <property type="match status" value="1"/>
</dbReference>
<dbReference type="CDD" id="cd00090">
    <property type="entry name" value="HTH_ARSR"/>
    <property type="match status" value="1"/>
</dbReference>
<evidence type="ECO:0000256" key="1">
    <source>
        <dbReference type="ARBA" id="ARBA00023015"/>
    </source>
</evidence>
<keyword evidence="3" id="KW-0804">Transcription</keyword>
<dbReference type="Pfam" id="PF12840">
    <property type="entry name" value="HTH_20"/>
    <property type="match status" value="1"/>
</dbReference>
<dbReference type="InterPro" id="IPR036390">
    <property type="entry name" value="WH_DNA-bd_sf"/>
</dbReference>
<dbReference type="Gene3D" id="1.10.10.10">
    <property type="entry name" value="Winged helix-like DNA-binding domain superfamily/Winged helix DNA-binding domain"/>
    <property type="match status" value="1"/>
</dbReference>
<keyword evidence="2 5" id="KW-0238">DNA-binding</keyword>
<name>A0A1C3V2L5_9HYPH</name>
<dbReference type="PANTHER" id="PTHR33154">
    <property type="entry name" value="TRANSCRIPTIONAL REGULATOR, ARSR FAMILY"/>
    <property type="match status" value="1"/>
</dbReference>
<dbReference type="InterPro" id="IPR051081">
    <property type="entry name" value="HTH_MetalResp_TranReg"/>
</dbReference>